<proteinExistence type="predicted"/>
<gene>
    <name evidence="2" type="primary">39</name>
    <name evidence="2" type="ORF">SEA_SPARTOI_39</name>
</gene>
<dbReference type="InterPro" id="IPR010982">
    <property type="entry name" value="Lambda_DNA-bd_dom_sf"/>
</dbReference>
<dbReference type="KEGG" id="vg:80020170"/>
<dbReference type="Proteomes" id="UP000325457">
    <property type="component" value="Segment"/>
</dbReference>
<dbReference type="Gene3D" id="1.10.260.40">
    <property type="entry name" value="lambda repressor-like DNA-binding domains"/>
    <property type="match status" value="1"/>
</dbReference>
<dbReference type="PROSITE" id="PS50943">
    <property type="entry name" value="HTH_CROC1"/>
    <property type="match status" value="1"/>
</dbReference>
<sequence length="81" mass="9078">MEAKKNKDMQVTERISEAIRAYMGMRKKKVKELAALLGVTAQQASNLRNGKTPLKVDQLAKVAVWLDVPITTLWVGIEQPE</sequence>
<dbReference type="GO" id="GO:0003677">
    <property type="term" value="F:DNA binding"/>
    <property type="evidence" value="ECO:0007669"/>
    <property type="project" value="InterPro"/>
</dbReference>
<dbReference type="SUPFAM" id="SSF47413">
    <property type="entry name" value="lambda repressor-like DNA-binding domains"/>
    <property type="match status" value="1"/>
</dbReference>
<dbReference type="SMART" id="SM00530">
    <property type="entry name" value="HTH_XRE"/>
    <property type="match status" value="1"/>
</dbReference>
<protein>
    <submittedName>
        <fullName evidence="2">Excise</fullName>
    </submittedName>
</protein>
<evidence type="ECO:0000313" key="3">
    <source>
        <dbReference type="Proteomes" id="UP000325457"/>
    </source>
</evidence>
<dbReference type="GeneID" id="80020170"/>
<dbReference type="InterPro" id="IPR001387">
    <property type="entry name" value="Cro/C1-type_HTH"/>
</dbReference>
<dbReference type="EMBL" id="MK061416">
    <property type="protein sequence ID" value="AZF88222.1"/>
    <property type="molecule type" value="Genomic_DNA"/>
</dbReference>
<reference evidence="2 3" key="1">
    <citation type="submission" date="2018-10" db="EMBL/GenBank/DDBJ databases">
        <authorList>
            <person name="Smith K."/>
            <person name="Ring A."/>
            <person name="Cross T."/>
            <person name="Beshay M."/>
            <person name="Miah F."/>
            <person name="Nowoslaski J."/>
            <person name="Mia S."/>
            <person name="Micha L."/>
            <person name="Baxter C."/>
            <person name="Ahmad Z."/>
            <person name="Sunnen C.N."/>
            <person name="Janetopoulos C."/>
            <person name="Garlena R.A."/>
            <person name="Russell D.A."/>
            <person name="Pope W.H."/>
            <person name="Jacobs-Sera D."/>
            <person name="Hatfull G.F."/>
        </authorList>
    </citation>
    <scope>NUCLEOTIDE SEQUENCE [LARGE SCALE GENOMIC DNA]</scope>
</reference>
<name>A0A5K7NIZ4_9CAUD</name>
<feature type="domain" description="HTH cro/C1-type" evidence="1">
    <location>
        <begin position="19"/>
        <end position="73"/>
    </location>
</feature>
<evidence type="ECO:0000313" key="2">
    <source>
        <dbReference type="EMBL" id="AZF88222.1"/>
    </source>
</evidence>
<dbReference type="CDD" id="cd00093">
    <property type="entry name" value="HTH_XRE"/>
    <property type="match status" value="1"/>
</dbReference>
<evidence type="ECO:0000259" key="1">
    <source>
        <dbReference type="PROSITE" id="PS50943"/>
    </source>
</evidence>
<dbReference type="RefSeq" id="YP_010755515.1">
    <property type="nucleotide sequence ID" value="NC_073471.1"/>
</dbReference>
<dbReference type="Pfam" id="PF01381">
    <property type="entry name" value="HTH_3"/>
    <property type="match status" value="1"/>
</dbReference>
<keyword evidence="3" id="KW-1185">Reference proteome</keyword>
<accession>A0A5K7NIZ4</accession>
<organism evidence="2 3">
    <name type="scientific">Rothia phage Spartoi</name>
    <dbReference type="NCBI Taxonomy" id="2483661"/>
    <lineage>
        <taxon>Viruses</taxon>
        <taxon>Duplodnaviria</taxon>
        <taxon>Heunggongvirae</taxon>
        <taxon>Uroviricota</taxon>
        <taxon>Caudoviricetes</taxon>
        <taxon>Spartoivirus</taxon>
        <taxon>Spartoivirus spartoi</taxon>
    </lineage>
</organism>